<sequence length="82" mass="8745">MCRLSPEGGVGPNPEERIPSKGTARLVGARDQEDSRELGESQTHGGRKRGRKDSGGVSFPTMSGSVTKRQWSSPGNRAPPRA</sequence>
<evidence type="ECO:0000313" key="2">
    <source>
        <dbReference type="Proteomes" id="UP001162501"/>
    </source>
</evidence>
<gene>
    <name evidence="1" type="ORF">MRATA1EN22A_LOCUS4950</name>
</gene>
<dbReference type="Proteomes" id="UP001162501">
    <property type="component" value="Chromosome 13"/>
</dbReference>
<protein>
    <submittedName>
        <fullName evidence="1">Uncharacterized protein</fullName>
    </submittedName>
</protein>
<name>A0AC59YEF2_RANTA</name>
<organism evidence="1 2">
    <name type="scientific">Rangifer tarandus platyrhynchus</name>
    <name type="common">Svalbard reindeer</name>
    <dbReference type="NCBI Taxonomy" id="3082113"/>
    <lineage>
        <taxon>Eukaryota</taxon>
        <taxon>Metazoa</taxon>
        <taxon>Chordata</taxon>
        <taxon>Craniata</taxon>
        <taxon>Vertebrata</taxon>
        <taxon>Euteleostomi</taxon>
        <taxon>Mammalia</taxon>
        <taxon>Eutheria</taxon>
        <taxon>Laurasiatheria</taxon>
        <taxon>Artiodactyla</taxon>
        <taxon>Ruminantia</taxon>
        <taxon>Pecora</taxon>
        <taxon>Cervidae</taxon>
        <taxon>Odocoileinae</taxon>
        <taxon>Rangifer</taxon>
    </lineage>
</organism>
<proteinExistence type="predicted"/>
<reference evidence="1" key="1">
    <citation type="submission" date="2023-05" db="EMBL/GenBank/DDBJ databases">
        <authorList>
            <consortium name="ELIXIR-Norway"/>
        </authorList>
    </citation>
    <scope>NUCLEOTIDE SEQUENCE</scope>
</reference>
<reference evidence="1" key="2">
    <citation type="submission" date="2025-03" db="EMBL/GenBank/DDBJ databases">
        <authorList>
            <consortium name="ELIXIR-Norway"/>
            <consortium name="Elixir Norway"/>
        </authorList>
    </citation>
    <scope>NUCLEOTIDE SEQUENCE</scope>
</reference>
<dbReference type="EMBL" id="OX596097">
    <property type="protein sequence ID" value="CAM9610010.1"/>
    <property type="molecule type" value="Genomic_DNA"/>
</dbReference>
<accession>A0AC59YEF2</accession>
<evidence type="ECO:0000313" key="1">
    <source>
        <dbReference type="EMBL" id="CAM9610010.1"/>
    </source>
</evidence>